<dbReference type="SUPFAM" id="SSF54427">
    <property type="entry name" value="NTF2-like"/>
    <property type="match status" value="1"/>
</dbReference>
<sequence>MMPRMTDGTSDPLPDGLMDAFWDYEAALMSDDLEALDRLFAPGPATLRTDAAGTLVGHDQISTFRGGRGGAPRRTVVDIQVQVVDAANALVVATTELVRGGRGAQTQLWQRRPDGWVVTAAHVAVTPPAIDTRVWRVVGDPLVTGAEDGPLARETVAVKDLFAVAGQKVGAGSPAYLAAAPVETRSARAVQKLLDAGADVTGIARTDEFAWSLFGDNGHYGTPPNVHAPRRLPGGSTSGSATATSLGHTTIGLGTDTGGSIRVPSSWQGLWGIRTSRNAVARDGLLALAPTFDTVGWVTRDADLLARVGDVLLPPAPPPATSDVVLATDLLALAAPDVRAAIEEFARGWGNVVREPFDAHDLDTWRTTFTLVQSAEAWKQHATWVASRLHTLTPAVRGRFEAAARLDPAEVNAAAESLTGVRLEIRHRVADRIVLLPSTPTVAPLPGSADQSLRETMLGLTSIAGIGGLPALNVPLRTADGLPCGVCLVAAPGRDRDLLALARTIPRPA</sequence>
<dbReference type="AlphaFoldDB" id="A0AAJ1X1H3"/>
<dbReference type="GO" id="GO:0004040">
    <property type="term" value="F:amidase activity"/>
    <property type="evidence" value="ECO:0007669"/>
    <property type="project" value="UniProtKB-EC"/>
</dbReference>
<dbReference type="EC" id="3.5.1.4" evidence="3"/>
<dbReference type="Gene3D" id="3.10.450.50">
    <property type="match status" value="1"/>
</dbReference>
<evidence type="ECO:0000313" key="3">
    <source>
        <dbReference type="EMBL" id="MDQ1104901.1"/>
    </source>
</evidence>
<feature type="compositionally biased region" description="Low complexity" evidence="1">
    <location>
        <begin position="234"/>
        <end position="250"/>
    </location>
</feature>
<gene>
    <name evidence="3" type="ORF">QE405_002185</name>
</gene>
<dbReference type="InterPro" id="IPR032710">
    <property type="entry name" value="NTF2-like_dom_sf"/>
</dbReference>
<dbReference type="InterPro" id="IPR023631">
    <property type="entry name" value="Amidase_dom"/>
</dbReference>
<feature type="region of interest" description="Disordered" evidence="1">
    <location>
        <begin position="231"/>
        <end position="258"/>
    </location>
</feature>
<reference evidence="3" key="1">
    <citation type="submission" date="2023-07" db="EMBL/GenBank/DDBJ databases">
        <title>Functional and genomic diversity of the sorghum phyllosphere microbiome.</title>
        <authorList>
            <person name="Shade A."/>
        </authorList>
    </citation>
    <scope>NUCLEOTIDE SEQUENCE</scope>
    <source>
        <strain evidence="3">SORGH_AS_1067</strain>
    </source>
</reference>
<dbReference type="Gene3D" id="3.90.1300.10">
    <property type="entry name" value="Amidase signature (AS) domain"/>
    <property type="match status" value="1"/>
</dbReference>
<evidence type="ECO:0000259" key="2">
    <source>
        <dbReference type="Pfam" id="PF01425"/>
    </source>
</evidence>
<dbReference type="PANTHER" id="PTHR46310:SF7">
    <property type="entry name" value="AMIDASE 1"/>
    <property type="match status" value="1"/>
</dbReference>
<dbReference type="PANTHER" id="PTHR46310">
    <property type="entry name" value="AMIDASE 1"/>
    <property type="match status" value="1"/>
</dbReference>
<dbReference type="Proteomes" id="UP001239215">
    <property type="component" value="Unassembled WGS sequence"/>
</dbReference>
<dbReference type="Pfam" id="PF11533">
    <property type="entry name" value="AtzH-like"/>
    <property type="match status" value="1"/>
</dbReference>
<protein>
    <submittedName>
        <fullName evidence="3">Amidase</fullName>
        <ecNumber evidence="3">3.5.1.4</ecNumber>
    </submittedName>
</protein>
<dbReference type="InterPro" id="IPR024507">
    <property type="entry name" value="AtzH-like"/>
</dbReference>
<organism evidence="3 4">
    <name type="scientific">Nocardioides zeae</name>
    <dbReference type="NCBI Taxonomy" id="1457234"/>
    <lineage>
        <taxon>Bacteria</taxon>
        <taxon>Bacillati</taxon>
        <taxon>Actinomycetota</taxon>
        <taxon>Actinomycetes</taxon>
        <taxon>Propionibacteriales</taxon>
        <taxon>Nocardioidaceae</taxon>
        <taxon>Nocardioides</taxon>
    </lineage>
</organism>
<dbReference type="InterPro" id="IPR036928">
    <property type="entry name" value="AS_sf"/>
</dbReference>
<evidence type="ECO:0000256" key="1">
    <source>
        <dbReference type="SAM" id="MobiDB-lite"/>
    </source>
</evidence>
<name>A0AAJ1X1H3_9ACTN</name>
<comment type="caution">
    <text evidence="3">The sequence shown here is derived from an EMBL/GenBank/DDBJ whole genome shotgun (WGS) entry which is preliminary data.</text>
</comment>
<proteinExistence type="predicted"/>
<dbReference type="Pfam" id="PF01425">
    <property type="entry name" value="Amidase"/>
    <property type="match status" value="1"/>
</dbReference>
<accession>A0AAJ1X1H3</accession>
<dbReference type="EMBL" id="JAUTAN010000001">
    <property type="protein sequence ID" value="MDQ1104901.1"/>
    <property type="molecule type" value="Genomic_DNA"/>
</dbReference>
<evidence type="ECO:0000313" key="4">
    <source>
        <dbReference type="Proteomes" id="UP001239215"/>
    </source>
</evidence>
<feature type="domain" description="Amidase" evidence="2">
    <location>
        <begin position="145"/>
        <end position="324"/>
    </location>
</feature>
<keyword evidence="3" id="KW-0378">Hydrolase</keyword>
<dbReference type="SUPFAM" id="SSF75304">
    <property type="entry name" value="Amidase signature (AS) enzymes"/>
    <property type="match status" value="1"/>
</dbReference>